<proteinExistence type="predicted"/>
<reference evidence="1" key="1">
    <citation type="submission" date="2018-06" db="EMBL/GenBank/DDBJ databases">
        <authorList>
            <person name="Zhirakovskaya E."/>
        </authorList>
    </citation>
    <scope>NUCLEOTIDE SEQUENCE</scope>
</reference>
<organism evidence="1">
    <name type="scientific">hydrothermal vent metagenome</name>
    <dbReference type="NCBI Taxonomy" id="652676"/>
    <lineage>
        <taxon>unclassified sequences</taxon>
        <taxon>metagenomes</taxon>
        <taxon>ecological metagenomes</taxon>
    </lineage>
</organism>
<dbReference type="EMBL" id="UOFL01000224">
    <property type="protein sequence ID" value="VAW81732.1"/>
    <property type="molecule type" value="Genomic_DNA"/>
</dbReference>
<name>A0A3B0Z2N9_9ZZZZ</name>
<gene>
    <name evidence="1" type="ORF">MNBD_GAMMA12-2563</name>
</gene>
<evidence type="ECO:0000313" key="1">
    <source>
        <dbReference type="EMBL" id="VAW81732.1"/>
    </source>
</evidence>
<dbReference type="AlphaFoldDB" id="A0A3B0Z2N9"/>
<protein>
    <submittedName>
        <fullName evidence="1">Uncharacterized protein</fullName>
    </submittedName>
</protein>
<feature type="non-terminal residue" evidence="1">
    <location>
        <position position="22"/>
    </location>
</feature>
<sequence length="22" mass="2619">MSYPVEFREMIIKKSLSAEMTQ</sequence>
<accession>A0A3B0Z2N9</accession>